<name>A0A3E4R7R9_BACUN</name>
<sequence length="334" mass="37608">MQNIDLFKQFKELVAENTDKKEFSVISIPDTDHKLGISKEGYPKFFICTNDTVSSTPNTTLDILSVEYNLSCTFVDEDGRKTSHHYTVITLRSIDLTLQEDFFDMVLMMLARLTAIPSKREIAIEVENLISIFSAMTCPPRKKIQGLWAELLVIEQSYMPEVLINAWHENPTAKYDFTMGRDKLEVKSTSSETRVHHFSLDQLCPSTHSRVVIASSIVRESAQGNGGLSVRDLYDRICKRVNSVDARIHIMKVIAETIGTDMHRLNEVFFDYIEACDTLKFYDSSEVPGVDKSGVHPGVTGVGFNSNLSGAIDIQAPESTFQRGVSPLYKSLYK</sequence>
<reference evidence="1 2" key="1">
    <citation type="submission" date="2018-08" db="EMBL/GenBank/DDBJ databases">
        <title>A genome reference for cultivated species of the human gut microbiota.</title>
        <authorList>
            <person name="Zou Y."/>
            <person name="Xue W."/>
            <person name="Luo G."/>
        </authorList>
    </citation>
    <scope>NUCLEOTIDE SEQUENCE [LARGE SCALE GENOMIC DNA]</scope>
    <source>
        <strain evidence="1 2">TF08-13</strain>
    </source>
</reference>
<accession>A0A3E4R7R9</accession>
<dbReference type="Proteomes" id="UP000260795">
    <property type="component" value="Unassembled WGS sequence"/>
</dbReference>
<protein>
    <submittedName>
        <fullName evidence="1">PD-(D/E)XK motif protein</fullName>
    </submittedName>
</protein>
<dbReference type="InterPro" id="IPR025534">
    <property type="entry name" value="DUF4420"/>
</dbReference>
<dbReference type="EMBL" id="QSRK01000004">
    <property type="protein sequence ID" value="RGL16316.1"/>
    <property type="molecule type" value="Genomic_DNA"/>
</dbReference>
<evidence type="ECO:0000313" key="1">
    <source>
        <dbReference type="EMBL" id="RGL16316.1"/>
    </source>
</evidence>
<proteinExistence type="predicted"/>
<evidence type="ECO:0000313" key="2">
    <source>
        <dbReference type="Proteomes" id="UP000260795"/>
    </source>
</evidence>
<comment type="caution">
    <text evidence="1">The sequence shown here is derived from an EMBL/GenBank/DDBJ whole genome shotgun (WGS) entry which is preliminary data.</text>
</comment>
<dbReference type="AlphaFoldDB" id="A0A3E4R7R9"/>
<dbReference type="Pfam" id="PF14390">
    <property type="entry name" value="DUF4420"/>
    <property type="match status" value="1"/>
</dbReference>
<dbReference type="RefSeq" id="WP_117680711.1">
    <property type="nucleotide sequence ID" value="NZ_QSRK01000004.1"/>
</dbReference>
<gene>
    <name evidence="1" type="ORF">DXC80_03870</name>
</gene>
<organism evidence="1 2">
    <name type="scientific">Bacteroides uniformis</name>
    <dbReference type="NCBI Taxonomy" id="820"/>
    <lineage>
        <taxon>Bacteria</taxon>
        <taxon>Pseudomonadati</taxon>
        <taxon>Bacteroidota</taxon>
        <taxon>Bacteroidia</taxon>
        <taxon>Bacteroidales</taxon>
        <taxon>Bacteroidaceae</taxon>
        <taxon>Bacteroides</taxon>
    </lineage>
</organism>